<evidence type="ECO:0000313" key="3">
    <source>
        <dbReference type="Proteomes" id="UP000076722"/>
    </source>
</evidence>
<evidence type="ECO:0000313" key="2">
    <source>
        <dbReference type="EMBL" id="KZS90820.1"/>
    </source>
</evidence>
<dbReference type="InterPro" id="IPR001810">
    <property type="entry name" value="F-box_dom"/>
</dbReference>
<dbReference type="InterPro" id="IPR036047">
    <property type="entry name" value="F-box-like_dom_sf"/>
</dbReference>
<dbReference type="AlphaFoldDB" id="A0A164RRT9"/>
<evidence type="ECO:0000259" key="1">
    <source>
        <dbReference type="PROSITE" id="PS50181"/>
    </source>
</evidence>
<name>A0A164RRT9_9AGAM</name>
<keyword evidence="3" id="KW-1185">Reference proteome</keyword>
<dbReference type="Proteomes" id="UP000076722">
    <property type="component" value="Unassembled WGS sequence"/>
</dbReference>
<sequence length="509" mass="57331">MGILALPAELSLKCLEGLSIQDVINVAQTCSRLRSLVLSNRLALLNTSNSHAIAAPRGSAIADLSSQCLYKIAAKSAAVSKRLHADSPQERLVSVKQVFYDMSSISLNPPWRDSSPWSFFLSEDILAFQRARSVVVLKCSPGDSTPSTWHRWTQLDLGKELYQARCSISQDGHSLIIASVALYPTRLSVDEICLTDEHFGIRRTHLRILTPLEDRQMYSLAVGDPYVAMVFPARRILIINWRACVGAIYELEDPDWINDAPVLEGILNDEHVLWGGDSLVFRPGEPVAVFVSFKTGGITLHTIDIPSDMPVIQSFSASISGWTNRVLSARSQFTHNFPNLNGFEKTFNLLGFRSRSASSWIFDICTEDVERNPDLSTLYQWNHKMISFRHSIDLSTRCSQPRRESVVRSLKCQVRDEERLWIRRSWISDTAFRFGLPEDRFPILIPIFEDGHGRGGSFIQLEIPAFLKDSVKQAKEFGSWWDIGIAGLFDTPSGKLYVFLPKGIHVLQY</sequence>
<organism evidence="2 3">
    <name type="scientific">Sistotremastrum niveocremeum HHB9708</name>
    <dbReference type="NCBI Taxonomy" id="1314777"/>
    <lineage>
        <taxon>Eukaryota</taxon>
        <taxon>Fungi</taxon>
        <taxon>Dikarya</taxon>
        <taxon>Basidiomycota</taxon>
        <taxon>Agaricomycotina</taxon>
        <taxon>Agaricomycetes</taxon>
        <taxon>Sistotremastrales</taxon>
        <taxon>Sistotremastraceae</taxon>
        <taxon>Sertulicium</taxon>
        <taxon>Sertulicium niveocremeum</taxon>
    </lineage>
</organism>
<dbReference type="SUPFAM" id="SSF81383">
    <property type="entry name" value="F-box domain"/>
    <property type="match status" value="1"/>
</dbReference>
<protein>
    <recommendedName>
        <fullName evidence="1">F-box domain-containing protein</fullName>
    </recommendedName>
</protein>
<reference evidence="2 3" key="1">
    <citation type="journal article" date="2016" name="Mol. Biol. Evol.">
        <title>Comparative Genomics of Early-Diverging Mushroom-Forming Fungi Provides Insights into the Origins of Lignocellulose Decay Capabilities.</title>
        <authorList>
            <person name="Nagy L.G."/>
            <person name="Riley R."/>
            <person name="Tritt A."/>
            <person name="Adam C."/>
            <person name="Daum C."/>
            <person name="Floudas D."/>
            <person name="Sun H."/>
            <person name="Yadav J.S."/>
            <person name="Pangilinan J."/>
            <person name="Larsson K.H."/>
            <person name="Matsuura K."/>
            <person name="Barry K."/>
            <person name="Labutti K."/>
            <person name="Kuo R."/>
            <person name="Ohm R.A."/>
            <person name="Bhattacharya S.S."/>
            <person name="Shirouzu T."/>
            <person name="Yoshinaga Y."/>
            <person name="Martin F.M."/>
            <person name="Grigoriev I.V."/>
            <person name="Hibbett D.S."/>
        </authorList>
    </citation>
    <scope>NUCLEOTIDE SEQUENCE [LARGE SCALE GENOMIC DNA]</scope>
    <source>
        <strain evidence="2 3">HHB9708</strain>
    </source>
</reference>
<gene>
    <name evidence="2" type="ORF">SISNIDRAFT_488112</name>
</gene>
<dbReference type="PROSITE" id="PS50181">
    <property type="entry name" value="FBOX"/>
    <property type="match status" value="1"/>
</dbReference>
<dbReference type="EMBL" id="KV419419">
    <property type="protein sequence ID" value="KZS90820.1"/>
    <property type="molecule type" value="Genomic_DNA"/>
</dbReference>
<feature type="domain" description="F-box" evidence="1">
    <location>
        <begin position="1"/>
        <end position="42"/>
    </location>
</feature>
<proteinExistence type="predicted"/>
<dbReference type="Gene3D" id="1.20.1280.50">
    <property type="match status" value="1"/>
</dbReference>
<accession>A0A164RRT9</accession>
<dbReference type="Pfam" id="PF00646">
    <property type="entry name" value="F-box"/>
    <property type="match status" value="1"/>
</dbReference>